<dbReference type="RefSeq" id="WP_281753980.1">
    <property type="nucleotide sequence ID" value="NZ_BRVP01000009.1"/>
</dbReference>
<evidence type="ECO:0000313" key="1">
    <source>
        <dbReference type="EMBL" id="GLB52601.1"/>
    </source>
</evidence>
<reference evidence="1" key="1">
    <citation type="submission" date="2022-07" db="EMBL/GenBank/DDBJ databases">
        <title>Taxonomy of Novel Oxalotrophic and Methylotrophic Bacteria.</title>
        <authorList>
            <person name="Sahin N."/>
            <person name="Tani A."/>
        </authorList>
    </citation>
    <scope>NUCLEOTIDE SEQUENCE</scope>
    <source>
        <strain evidence="1">AM327</strain>
    </source>
</reference>
<protein>
    <submittedName>
        <fullName evidence="1">Uncharacterized protein</fullName>
    </submittedName>
</protein>
<proteinExistence type="predicted"/>
<evidence type="ECO:0000313" key="2">
    <source>
        <dbReference type="Proteomes" id="UP001143545"/>
    </source>
</evidence>
<dbReference type="EMBL" id="BRVP01000009">
    <property type="protein sequence ID" value="GLB52601.1"/>
    <property type="molecule type" value="Genomic_DNA"/>
</dbReference>
<sequence>MHIYFSDFGTFINGFASESVMNCQKKINHPTKLNSLCRLFTFGSNETQTHLPLWDGLTTNLPVYFHEFLLNDPLHSIGSTFCIWNINHKDTWRIGDIAFPEDGYSDGSEELMVLLDGSPKTYLTWASEYYDLHEFDLYYLEYIYDHRIIDYAIVRAINPEFTHWYQLKKELDWIGYPNEL</sequence>
<keyword evidence="2" id="KW-1185">Reference proteome</keyword>
<dbReference type="Proteomes" id="UP001143545">
    <property type="component" value="Unassembled WGS sequence"/>
</dbReference>
<gene>
    <name evidence="1" type="ORF">NBRC110019_16410</name>
</gene>
<dbReference type="AlphaFoldDB" id="A0A9W6B4X0"/>
<name>A0A9W6B4X0_9FLAO</name>
<accession>A0A9W6B4X0</accession>
<comment type="caution">
    <text evidence="1">The sequence shown here is derived from an EMBL/GenBank/DDBJ whole genome shotgun (WGS) entry which is preliminary data.</text>
</comment>
<organism evidence="1 2">
    <name type="scientific">Neptunitalea chrysea</name>
    <dbReference type="NCBI Taxonomy" id="1647581"/>
    <lineage>
        <taxon>Bacteria</taxon>
        <taxon>Pseudomonadati</taxon>
        <taxon>Bacteroidota</taxon>
        <taxon>Flavobacteriia</taxon>
        <taxon>Flavobacteriales</taxon>
        <taxon>Flavobacteriaceae</taxon>
        <taxon>Neptunitalea</taxon>
    </lineage>
</organism>